<gene>
    <name evidence="17" type="ORF">BYL167_LOCUS15966</name>
</gene>
<proteinExistence type="inferred from homology"/>
<evidence type="ECO:0000256" key="12">
    <source>
        <dbReference type="RuleBase" id="RU366029"/>
    </source>
</evidence>
<evidence type="ECO:0000313" key="18">
    <source>
        <dbReference type="Proteomes" id="UP000681967"/>
    </source>
</evidence>
<evidence type="ECO:0000256" key="8">
    <source>
        <dbReference type="ARBA" id="ARBA00022824"/>
    </source>
</evidence>
<evidence type="ECO:0000256" key="9">
    <source>
        <dbReference type="ARBA" id="ARBA00022989"/>
    </source>
</evidence>
<evidence type="ECO:0000256" key="6">
    <source>
        <dbReference type="ARBA" id="ARBA00022692"/>
    </source>
</evidence>
<feature type="domain" description="Ribophorin II C-terminal" evidence="16">
    <location>
        <begin position="510"/>
        <end position="608"/>
    </location>
</feature>
<dbReference type="PANTHER" id="PTHR12640">
    <property type="entry name" value="RIBOPHORIN II"/>
    <property type="match status" value="1"/>
</dbReference>
<keyword evidence="6 12" id="KW-0812">Transmembrane</keyword>
<evidence type="ECO:0000259" key="13">
    <source>
        <dbReference type="Pfam" id="PF05817"/>
    </source>
</evidence>
<comment type="caution">
    <text evidence="17">The sequence shown here is derived from an EMBL/GenBank/DDBJ whole genome shotgun (WGS) entry which is preliminary data.</text>
</comment>
<sequence length="612" mass="68595">MIIFIILPILSWSVVAANLNVANLNGLKAQFQTAIKSFSDIASLHYTLAGIKELGVQLPDSYCDNINKLVDKLNVESIYHATEASKTLVNCKLPVEDYRATLTAVLQSEDSKTAELYFAVRSSVILGITVDESKIEKRLNLLAKTDDSVVSQGYALLTGAQLSQTIAKSYADTINDLVQQADEIDGSILQYEGGIGATALIFNAFYEVAEKAGVPVKIDSKQLIKFATYFSSKRHVATLRSAYYLTKIFKHLSDNKNQVPVVVSRISPSAISPQNPSVLVSVTNILGQPVGEMSVVAESAKRKEDGVVVISKQKLISKASDFSVYELPFYDTKIPRGFYTIHLTLTARNEGKLIGLTDNMVYRDNTAQAKTYKLSYPNGQTDKLELDYHQKLTIKFQIKDKQSDEFVRVQQAFLRFTNKKSNKEIIYLAEPSDGANSQYKVEVDLITNANDFRHQSDTYELVLILGDSLLQTAYEWKLNNNVQLTFHEESLADKNHQKLYLPRPEIIHQFREDEKRPHNVVSLVFSALTALPLLVLLILWLKIGFNLSGLPLGLSPLGFHISHAAVFALMFFYWKCLNMFQTMRYLALVCIPLFLFGHRVLATLAARRAKKV</sequence>
<comment type="pathway">
    <text evidence="3 12">Protein modification; protein glycosylation.</text>
</comment>
<dbReference type="InterPro" id="IPR008814">
    <property type="entry name" value="Swp1"/>
</dbReference>
<name>A0A8S2P8V5_9BILA</name>
<evidence type="ECO:0000256" key="5">
    <source>
        <dbReference type="ARBA" id="ARBA00017612"/>
    </source>
</evidence>
<dbReference type="GO" id="GO:0006487">
    <property type="term" value="P:protein N-linked glycosylation"/>
    <property type="evidence" value="ECO:0007669"/>
    <property type="project" value="UniProtKB-UniRule"/>
</dbReference>
<dbReference type="Pfam" id="PF23861">
    <property type="entry name" value="Ribophorin_II_2nd"/>
    <property type="match status" value="1"/>
</dbReference>
<evidence type="ECO:0000256" key="3">
    <source>
        <dbReference type="ARBA" id="ARBA00004922"/>
    </source>
</evidence>
<evidence type="ECO:0000259" key="16">
    <source>
        <dbReference type="Pfam" id="PF25147"/>
    </source>
</evidence>
<keyword evidence="7 12" id="KW-0732">Signal</keyword>
<evidence type="ECO:0000256" key="11">
    <source>
        <dbReference type="ARBA" id="ARBA00046750"/>
    </source>
</evidence>
<dbReference type="AlphaFoldDB" id="A0A8S2P8V5"/>
<dbReference type="Pfam" id="PF25147">
    <property type="entry name" value="Ribophorin_II_C"/>
    <property type="match status" value="1"/>
</dbReference>
<evidence type="ECO:0000313" key="17">
    <source>
        <dbReference type="EMBL" id="CAF4042457.1"/>
    </source>
</evidence>
<comment type="subcellular location">
    <subcellularLocation>
        <location evidence="2 12">Endoplasmic reticulum membrane</location>
        <topology evidence="2 12">Multi-pass membrane protein</topology>
    </subcellularLocation>
</comment>
<accession>A0A8S2P8V5</accession>
<dbReference type="InterPro" id="IPR055375">
    <property type="entry name" value="Ribophorin_II_2nd"/>
</dbReference>
<comment type="subunit">
    <text evidence="11">Component of the oligosaccharyltransferase (OST) complex. OST exists in two different complex forms which contain common core subunits RPN1, RPN2, OST48, OST4, DAD1 and TMEM258, either STT3A or STT3B as catalytic subunits, and form-specific accessory subunits. STT3A complex assembly occurs through the formation of 3 subcomplexes. Subcomplex 1 contains RPN1 and TMEM258, subcomplex 2 contains the STT3A-specific subunits STT3A, DC2/OSTC, and KCP2 as well as the core subunit OST4, and subcomplex 3 contains RPN2, DAD1, and OST48. The STT3A complex can form stable complexes with the Sec61 complex or with both the Sec61 and TRAP complexes. Interacts with DDI2. Interacts with TMEM35A/NACHO.</text>
</comment>
<evidence type="ECO:0000256" key="7">
    <source>
        <dbReference type="ARBA" id="ARBA00022729"/>
    </source>
</evidence>
<dbReference type="GO" id="GO:0008250">
    <property type="term" value="C:oligosaccharyltransferase complex"/>
    <property type="evidence" value="ECO:0007669"/>
    <property type="project" value="UniProtKB-UniRule"/>
</dbReference>
<dbReference type="InterPro" id="IPR056790">
    <property type="entry name" value="Ribophorin_II_C"/>
</dbReference>
<protein>
    <recommendedName>
        <fullName evidence="5 12">Dolichyl-diphosphooligosaccharide--protein glycosyltransferase subunit 2</fullName>
    </recommendedName>
    <alternativeName>
        <fullName evidence="12">Ribophorin-2</fullName>
    </alternativeName>
</protein>
<dbReference type="InterPro" id="IPR055374">
    <property type="entry name" value="Ribophorin_II_3rd"/>
</dbReference>
<feature type="domain" description="Ribophorin II second" evidence="15">
    <location>
        <begin position="261"/>
        <end position="357"/>
    </location>
</feature>
<keyword evidence="8 12" id="KW-0256">Endoplasmic reticulum</keyword>
<feature type="signal peptide" evidence="12">
    <location>
        <begin position="1"/>
        <end position="16"/>
    </location>
</feature>
<dbReference type="Pfam" id="PF23860">
    <property type="entry name" value="Ribophorin_II_3rd"/>
    <property type="match status" value="1"/>
</dbReference>
<dbReference type="Proteomes" id="UP000681967">
    <property type="component" value="Unassembled WGS sequence"/>
</dbReference>
<evidence type="ECO:0000256" key="2">
    <source>
        <dbReference type="ARBA" id="ARBA00004477"/>
    </source>
</evidence>
<feature type="chain" id="PRO_5035969194" description="Dolichyl-diphosphooligosaccharide--protein glycosyltransferase subunit 2" evidence="12">
    <location>
        <begin position="17"/>
        <end position="612"/>
    </location>
</feature>
<evidence type="ECO:0000256" key="1">
    <source>
        <dbReference type="ARBA" id="ARBA00002791"/>
    </source>
</evidence>
<evidence type="ECO:0000256" key="4">
    <source>
        <dbReference type="ARBA" id="ARBA00009038"/>
    </source>
</evidence>
<feature type="transmembrane region" description="Helical" evidence="12">
    <location>
        <begin position="520"/>
        <end position="541"/>
    </location>
</feature>
<keyword evidence="9 12" id="KW-1133">Transmembrane helix</keyword>
<evidence type="ECO:0000259" key="15">
    <source>
        <dbReference type="Pfam" id="PF23861"/>
    </source>
</evidence>
<organism evidence="17 18">
    <name type="scientific">Rotaria magnacalcarata</name>
    <dbReference type="NCBI Taxonomy" id="392030"/>
    <lineage>
        <taxon>Eukaryota</taxon>
        <taxon>Metazoa</taxon>
        <taxon>Spiralia</taxon>
        <taxon>Gnathifera</taxon>
        <taxon>Rotifera</taxon>
        <taxon>Eurotatoria</taxon>
        <taxon>Bdelloidea</taxon>
        <taxon>Philodinida</taxon>
        <taxon>Philodinidae</taxon>
        <taxon>Rotaria</taxon>
    </lineage>
</organism>
<dbReference type="InterPro" id="IPR055373">
    <property type="entry name" value="Ribophorin_II_N"/>
</dbReference>
<comment type="similarity">
    <text evidence="4 12">Belongs to the SWP1 family.</text>
</comment>
<dbReference type="Pfam" id="PF05817">
    <property type="entry name" value="Ribophorin_II"/>
    <property type="match status" value="1"/>
</dbReference>
<feature type="transmembrane region" description="Helical" evidence="12">
    <location>
        <begin position="585"/>
        <end position="606"/>
    </location>
</feature>
<evidence type="ECO:0000259" key="14">
    <source>
        <dbReference type="Pfam" id="PF23860"/>
    </source>
</evidence>
<dbReference type="PANTHER" id="PTHR12640:SF0">
    <property type="entry name" value="DOLICHYL-DIPHOSPHOOLIGOSACCHARIDE--PROTEIN GLYCOSYLTRANSFERASE SUBUNIT 2"/>
    <property type="match status" value="1"/>
</dbReference>
<comment type="function">
    <text evidence="1 12">Subunit of the oligosaccharyl transferase (OST) complex that catalyzes the initial transfer of a defined glycan (Glc(3)Man(9)GlcNAc(2) in eukaryotes) from the lipid carrier dolichol-pyrophosphate to an asparagine residue within an Asn-X-Ser/Thr consensus motif in nascent polypeptide chains, the first step in protein N-glycosylation. N-glycosylation occurs cotranslationally and the complex associates with the Sec61 complex at the channel-forming translocon complex that mediates protein translocation across the endoplasmic reticulum (ER). All subunits are required for a maximal enzyme activity.</text>
</comment>
<keyword evidence="10 12" id="KW-0472">Membrane</keyword>
<feature type="transmembrane region" description="Helical" evidence="12">
    <location>
        <begin position="553"/>
        <end position="573"/>
    </location>
</feature>
<reference evidence="17" key="1">
    <citation type="submission" date="2021-02" db="EMBL/GenBank/DDBJ databases">
        <authorList>
            <person name="Nowell W R."/>
        </authorList>
    </citation>
    <scope>NUCLEOTIDE SEQUENCE</scope>
</reference>
<dbReference type="EMBL" id="CAJOBH010006013">
    <property type="protein sequence ID" value="CAF4042457.1"/>
    <property type="molecule type" value="Genomic_DNA"/>
</dbReference>
<evidence type="ECO:0000256" key="10">
    <source>
        <dbReference type="ARBA" id="ARBA00023136"/>
    </source>
</evidence>
<feature type="domain" description="Ribophorin II N-terminal" evidence="13">
    <location>
        <begin position="23"/>
        <end position="252"/>
    </location>
</feature>
<feature type="domain" description="Ribophorin II third" evidence="14">
    <location>
        <begin position="363"/>
        <end position="479"/>
    </location>
</feature>